<keyword evidence="3" id="KW-0418">Kinase</keyword>
<reference evidence="9" key="1">
    <citation type="journal article" date="2021" name="bioRxiv">
        <title>Whole Genome Assembly and Annotation of Northern Wild Rice, Zizania palustris L., Supports a Whole Genome Duplication in the Zizania Genus.</title>
        <authorList>
            <person name="Haas M."/>
            <person name="Kono T."/>
            <person name="Macchietto M."/>
            <person name="Millas R."/>
            <person name="McGilp L."/>
            <person name="Shao M."/>
            <person name="Duquette J."/>
            <person name="Hirsch C.N."/>
            <person name="Kimball J."/>
        </authorList>
    </citation>
    <scope>NUCLEOTIDE SEQUENCE</scope>
    <source>
        <tissue evidence="9">Fresh leaf tissue</tissue>
    </source>
</reference>
<feature type="repeat" description="WD" evidence="5">
    <location>
        <begin position="573"/>
        <end position="605"/>
    </location>
</feature>
<dbReference type="FunFam" id="1.10.510.10:FF:000625">
    <property type="entry name" value="Cysteine-rich receptor-like protein kinase 6"/>
    <property type="match status" value="1"/>
</dbReference>
<dbReference type="InterPro" id="IPR001680">
    <property type="entry name" value="WD40_rpt"/>
</dbReference>
<sequence length="660" mass="74635">MNPTDVTFELLKEITDGFSEQRKLGRGAYGTVYKGERKNGDEIAVKILHSNSPGFDDKQFKNEFENLRRVKHPNIVRLVSYCYDLHHTYEDDNGQSIFVATIHRALCFEYMPGGSLENHLSDELHGLDWPIRYKIIKGTCEGLKYLHEEQKPPIYHLDLKPGNILLDKDMVPKLADFGLSRIFNEEKTRIIQTPIGTFGYLPPEYLQKNVVSNKLDIFSLGVVMIKIIAGPEGHSRCSEMSSTEFTESVLGNWTSRLQKTLNGSSLEACCQQVKACTEIALKCLETEREKRPNIVDIINQLPASHGSDKLPSHSDEIVTLESKLASQNLGNSQENQESDHHKSSCSKEKEEDSEEDQIIPMEYPDVPIDVHPSEPWILTSNMFGSVDILNYNTQETVNLIQGSYGPIVTAAKFIARKQWFVVGHHDGFIKVYTYESPAKQVKRFKAHSTWTISCLDVHPTEPYVLSMGSQDRIKLWDWDKGWACIKTFDIHGIGYQIKFNPKDTHKFALTSLMDAQVWNIRSSRHEFTLSGHGSIVTSFDYFTRGNQLYVITGSWDNTAKIWDCQRRTCVQTLEGHMDCVSCVCSHPDLPVLLTGSNDETVRVWNSTTFKLEGVLDFELGKVTAIACLKGSKRVVIGHDSGLVITEIRLKQLPPDGPSNT</sequence>
<keyword evidence="4 6" id="KW-0067">ATP-binding</keyword>
<keyword evidence="10" id="KW-1185">Reference proteome</keyword>
<dbReference type="AlphaFoldDB" id="A0A8J5WL99"/>
<dbReference type="EMBL" id="JAAALK010000081">
    <property type="protein sequence ID" value="KAG8090982.1"/>
    <property type="molecule type" value="Genomic_DNA"/>
</dbReference>
<feature type="binding site" evidence="6">
    <location>
        <position position="46"/>
    </location>
    <ligand>
        <name>ATP</name>
        <dbReference type="ChEBI" id="CHEBI:30616"/>
    </ligand>
</feature>
<dbReference type="PROSITE" id="PS50082">
    <property type="entry name" value="WD_REPEATS_2"/>
    <property type="match status" value="2"/>
</dbReference>
<evidence type="ECO:0000256" key="2">
    <source>
        <dbReference type="ARBA" id="ARBA00022741"/>
    </source>
</evidence>
<evidence type="ECO:0000256" key="6">
    <source>
        <dbReference type="PROSITE-ProRule" id="PRU10141"/>
    </source>
</evidence>
<feature type="region of interest" description="Disordered" evidence="7">
    <location>
        <begin position="328"/>
        <end position="358"/>
    </location>
</feature>
<dbReference type="InterPro" id="IPR008271">
    <property type="entry name" value="Ser/Thr_kinase_AS"/>
</dbReference>
<feature type="compositionally biased region" description="Basic and acidic residues" evidence="7">
    <location>
        <begin position="337"/>
        <end position="350"/>
    </location>
</feature>
<dbReference type="PROSITE" id="PS00107">
    <property type="entry name" value="PROTEIN_KINASE_ATP"/>
    <property type="match status" value="1"/>
</dbReference>
<gene>
    <name evidence="9" type="ORF">GUJ93_ZPchr0011g28837</name>
</gene>
<feature type="domain" description="Protein kinase" evidence="8">
    <location>
        <begin position="18"/>
        <end position="304"/>
    </location>
</feature>
<evidence type="ECO:0000256" key="7">
    <source>
        <dbReference type="SAM" id="MobiDB-lite"/>
    </source>
</evidence>
<evidence type="ECO:0000256" key="3">
    <source>
        <dbReference type="ARBA" id="ARBA00022777"/>
    </source>
</evidence>
<dbReference type="PANTHER" id="PTHR45707:SF76">
    <property type="entry name" value="PROTEIN KINASE DOMAIN-CONTAINING PROTEIN"/>
    <property type="match status" value="1"/>
</dbReference>
<keyword evidence="1" id="KW-0808">Transferase</keyword>
<reference evidence="9" key="2">
    <citation type="submission" date="2021-02" db="EMBL/GenBank/DDBJ databases">
        <authorList>
            <person name="Kimball J.A."/>
            <person name="Haas M.W."/>
            <person name="Macchietto M."/>
            <person name="Kono T."/>
            <person name="Duquette J."/>
            <person name="Shao M."/>
        </authorList>
    </citation>
    <scope>NUCLEOTIDE SEQUENCE</scope>
    <source>
        <tissue evidence="9">Fresh leaf tissue</tissue>
    </source>
</reference>
<keyword evidence="5" id="KW-0853">WD repeat</keyword>
<accession>A0A8J5WL99</accession>
<feature type="repeat" description="WD" evidence="5">
    <location>
        <begin position="529"/>
        <end position="572"/>
    </location>
</feature>
<dbReference type="SMART" id="SM00220">
    <property type="entry name" value="S_TKc"/>
    <property type="match status" value="1"/>
</dbReference>
<evidence type="ECO:0000256" key="1">
    <source>
        <dbReference type="ARBA" id="ARBA00022679"/>
    </source>
</evidence>
<dbReference type="Pfam" id="PF00400">
    <property type="entry name" value="WD40"/>
    <property type="match status" value="3"/>
</dbReference>
<dbReference type="PANTHER" id="PTHR45707">
    <property type="entry name" value="C2 CALCIUM/LIPID-BINDING PLANT PHOSPHORIBOSYLTRANSFERASE FAMILY PROTEIN"/>
    <property type="match status" value="1"/>
</dbReference>
<evidence type="ECO:0000313" key="10">
    <source>
        <dbReference type="Proteomes" id="UP000729402"/>
    </source>
</evidence>
<dbReference type="GO" id="GO:0004672">
    <property type="term" value="F:protein kinase activity"/>
    <property type="evidence" value="ECO:0007669"/>
    <property type="project" value="InterPro"/>
</dbReference>
<dbReference type="Pfam" id="PF00069">
    <property type="entry name" value="Pkinase"/>
    <property type="match status" value="1"/>
</dbReference>
<keyword evidence="2 6" id="KW-0547">Nucleotide-binding</keyword>
<proteinExistence type="predicted"/>
<protein>
    <recommendedName>
        <fullName evidence="8">Protein kinase domain-containing protein</fullName>
    </recommendedName>
</protein>
<dbReference type="SMART" id="SM00320">
    <property type="entry name" value="WD40"/>
    <property type="match status" value="5"/>
</dbReference>
<name>A0A8J5WL99_ZIZPA</name>
<dbReference type="InterPro" id="IPR017441">
    <property type="entry name" value="Protein_kinase_ATP_BS"/>
</dbReference>
<dbReference type="PROSITE" id="PS50011">
    <property type="entry name" value="PROTEIN_KINASE_DOM"/>
    <property type="match status" value="1"/>
</dbReference>
<dbReference type="InterPro" id="IPR000719">
    <property type="entry name" value="Prot_kinase_dom"/>
</dbReference>
<dbReference type="PROSITE" id="PS50294">
    <property type="entry name" value="WD_REPEATS_REGION"/>
    <property type="match status" value="2"/>
</dbReference>
<dbReference type="Proteomes" id="UP000729402">
    <property type="component" value="Unassembled WGS sequence"/>
</dbReference>
<evidence type="ECO:0000259" key="8">
    <source>
        <dbReference type="PROSITE" id="PS50011"/>
    </source>
</evidence>
<dbReference type="OrthoDB" id="624649at2759"/>
<evidence type="ECO:0000256" key="4">
    <source>
        <dbReference type="ARBA" id="ARBA00022840"/>
    </source>
</evidence>
<dbReference type="PROSITE" id="PS00108">
    <property type="entry name" value="PROTEIN_KINASE_ST"/>
    <property type="match status" value="1"/>
</dbReference>
<evidence type="ECO:0000256" key="5">
    <source>
        <dbReference type="PROSITE-ProRule" id="PRU00221"/>
    </source>
</evidence>
<dbReference type="GO" id="GO:0005524">
    <property type="term" value="F:ATP binding"/>
    <property type="evidence" value="ECO:0007669"/>
    <property type="project" value="UniProtKB-UniRule"/>
</dbReference>
<evidence type="ECO:0000313" key="9">
    <source>
        <dbReference type="EMBL" id="KAG8090982.1"/>
    </source>
</evidence>
<organism evidence="9 10">
    <name type="scientific">Zizania palustris</name>
    <name type="common">Northern wild rice</name>
    <dbReference type="NCBI Taxonomy" id="103762"/>
    <lineage>
        <taxon>Eukaryota</taxon>
        <taxon>Viridiplantae</taxon>
        <taxon>Streptophyta</taxon>
        <taxon>Embryophyta</taxon>
        <taxon>Tracheophyta</taxon>
        <taxon>Spermatophyta</taxon>
        <taxon>Magnoliopsida</taxon>
        <taxon>Liliopsida</taxon>
        <taxon>Poales</taxon>
        <taxon>Poaceae</taxon>
        <taxon>BOP clade</taxon>
        <taxon>Oryzoideae</taxon>
        <taxon>Oryzeae</taxon>
        <taxon>Zizaniinae</taxon>
        <taxon>Zizania</taxon>
    </lineage>
</organism>
<comment type="caution">
    <text evidence="9">The sequence shown here is derived from an EMBL/GenBank/DDBJ whole genome shotgun (WGS) entry which is preliminary data.</text>
</comment>
<dbReference type="FunFam" id="3.30.200.20:FF:000465">
    <property type="entry name" value="Cysteine-rich receptor-like protein kinase 6"/>
    <property type="match status" value="1"/>
</dbReference>